<name>A0A151AAT8_9EURY</name>
<dbReference type="InterPro" id="IPR012334">
    <property type="entry name" value="Pectin_lyas_fold"/>
</dbReference>
<feature type="region of interest" description="Disordered" evidence="1">
    <location>
        <begin position="30"/>
        <end position="76"/>
    </location>
</feature>
<gene>
    <name evidence="2" type="ORF">HAPAU_31850</name>
</gene>
<dbReference type="Gene3D" id="2.160.20.10">
    <property type="entry name" value="Single-stranded right-handed beta-helix, Pectin lyase-like"/>
    <property type="match status" value="1"/>
</dbReference>
<dbReference type="PATRIC" id="fig|1008153.3.peg.3330"/>
<organism evidence="2 3">
    <name type="scientific">Halalkalicoccus paucihalophilus</name>
    <dbReference type="NCBI Taxonomy" id="1008153"/>
    <lineage>
        <taxon>Archaea</taxon>
        <taxon>Methanobacteriati</taxon>
        <taxon>Methanobacteriota</taxon>
        <taxon>Stenosarchaea group</taxon>
        <taxon>Halobacteria</taxon>
        <taxon>Halobacteriales</taxon>
        <taxon>Halococcaceae</taxon>
        <taxon>Halalkalicoccus</taxon>
    </lineage>
</organism>
<proteinExistence type="predicted"/>
<dbReference type="RefSeq" id="WP_245634165.1">
    <property type="nucleotide sequence ID" value="NZ_LTAZ01000012.1"/>
</dbReference>
<reference evidence="2 3" key="1">
    <citation type="submission" date="2016-02" db="EMBL/GenBank/DDBJ databases">
        <title>Genome sequence of Halalkalicoccus paucihalophilus DSM 24557.</title>
        <authorList>
            <person name="Poehlein A."/>
            <person name="Daniel R."/>
        </authorList>
    </citation>
    <scope>NUCLEOTIDE SEQUENCE [LARGE SCALE GENOMIC DNA]</scope>
    <source>
        <strain evidence="2 3">DSM 24557</strain>
    </source>
</reference>
<dbReference type="SUPFAM" id="SSF51126">
    <property type="entry name" value="Pectin lyase-like"/>
    <property type="match status" value="1"/>
</dbReference>
<comment type="caution">
    <text evidence="2">The sequence shown here is derived from an EMBL/GenBank/DDBJ whole genome shotgun (WGS) entry which is preliminary data.</text>
</comment>
<dbReference type="InterPro" id="IPR011050">
    <property type="entry name" value="Pectin_lyase_fold/virulence"/>
</dbReference>
<dbReference type="PROSITE" id="PS51318">
    <property type="entry name" value="TAT"/>
    <property type="match status" value="1"/>
</dbReference>
<dbReference type="EMBL" id="LTAZ01000012">
    <property type="protein sequence ID" value="KYH24808.1"/>
    <property type="molecule type" value="Genomic_DNA"/>
</dbReference>
<accession>A0A151AAT8</accession>
<dbReference type="GO" id="GO:0016829">
    <property type="term" value="F:lyase activity"/>
    <property type="evidence" value="ECO:0007669"/>
    <property type="project" value="UniProtKB-KW"/>
</dbReference>
<dbReference type="AlphaFoldDB" id="A0A151AAT8"/>
<sequence>MPERRRSHASRRTYLGTIAGVALTPVLAATASADEEVDCPRKSVEDEESDEVDKTEGESGAEGDENTEESESSPDYSTVVDIVEAGADNSGNTSITSVLNDVADDDTLIQFPEGTYLVDGTLRITDYSKFGMTGSEATIDVAPTDSYVFKLGTYQSPIDDLHVEGLTFDISGSNTGGRALELQANDRLEARNIAFVGQHDTPSKGPMLVGLHTNVGSGIVENIDLSDGGVDASGGNGGTGLLVSTYHQGTVTIRNAQIGPFPDNGLYVSGSGGQVNVEGGTFKNANVAGVRLEGDGSTIDGAQFIVDESIDGFGSQRPIRLDEGSNLEVRNVDIEMDASVTEAIRVLPDVESATISNVSMDLSNQVRDGIAVTEGAGSVDVDGLNIDGNPRYEVFEY</sequence>
<evidence type="ECO:0000313" key="2">
    <source>
        <dbReference type="EMBL" id="KYH24808.1"/>
    </source>
</evidence>
<keyword evidence="2" id="KW-0456">Lyase</keyword>
<evidence type="ECO:0000313" key="3">
    <source>
        <dbReference type="Proteomes" id="UP000075321"/>
    </source>
</evidence>
<evidence type="ECO:0000256" key="1">
    <source>
        <dbReference type="SAM" id="MobiDB-lite"/>
    </source>
</evidence>
<keyword evidence="3" id="KW-1185">Reference proteome</keyword>
<protein>
    <submittedName>
        <fullName evidence="2">Pectate lyase superfamily protein</fullName>
    </submittedName>
</protein>
<feature type="compositionally biased region" description="Acidic residues" evidence="1">
    <location>
        <begin position="58"/>
        <end position="72"/>
    </location>
</feature>
<dbReference type="Proteomes" id="UP000075321">
    <property type="component" value="Unassembled WGS sequence"/>
</dbReference>
<dbReference type="InterPro" id="IPR006311">
    <property type="entry name" value="TAT_signal"/>
</dbReference>